<dbReference type="EMBL" id="BGPR01223632">
    <property type="protein sequence ID" value="GBN67686.1"/>
    <property type="molecule type" value="Genomic_DNA"/>
</dbReference>
<comment type="caution">
    <text evidence="1">The sequence shown here is derived from an EMBL/GenBank/DDBJ whole genome shotgun (WGS) entry which is preliminary data.</text>
</comment>
<proteinExistence type="predicted"/>
<reference evidence="1 2" key="1">
    <citation type="journal article" date="2019" name="Sci. Rep.">
        <title>Orb-weaving spider Araneus ventricosus genome elucidates the spidroin gene catalogue.</title>
        <authorList>
            <person name="Kono N."/>
            <person name="Nakamura H."/>
            <person name="Ohtoshi R."/>
            <person name="Moran D.A.P."/>
            <person name="Shinohara A."/>
            <person name="Yoshida Y."/>
            <person name="Fujiwara M."/>
            <person name="Mori M."/>
            <person name="Tomita M."/>
            <person name="Arakawa K."/>
        </authorList>
    </citation>
    <scope>NUCLEOTIDE SEQUENCE [LARGE SCALE GENOMIC DNA]</scope>
</reference>
<evidence type="ECO:0000313" key="1">
    <source>
        <dbReference type="EMBL" id="GBN67686.1"/>
    </source>
</evidence>
<feature type="non-terminal residue" evidence="1">
    <location>
        <position position="1"/>
    </location>
</feature>
<dbReference type="Proteomes" id="UP000499080">
    <property type="component" value="Unassembled WGS sequence"/>
</dbReference>
<organism evidence="1 2">
    <name type="scientific">Araneus ventricosus</name>
    <name type="common">Orbweaver spider</name>
    <name type="synonym">Epeira ventricosa</name>
    <dbReference type="NCBI Taxonomy" id="182803"/>
    <lineage>
        <taxon>Eukaryota</taxon>
        <taxon>Metazoa</taxon>
        <taxon>Ecdysozoa</taxon>
        <taxon>Arthropoda</taxon>
        <taxon>Chelicerata</taxon>
        <taxon>Arachnida</taxon>
        <taxon>Araneae</taxon>
        <taxon>Araneomorphae</taxon>
        <taxon>Entelegynae</taxon>
        <taxon>Araneoidea</taxon>
        <taxon>Araneidae</taxon>
        <taxon>Araneus</taxon>
    </lineage>
</organism>
<name>A0A4Y2QWU2_ARAVE</name>
<protein>
    <submittedName>
        <fullName evidence="1">Uncharacterized protein</fullName>
    </submittedName>
</protein>
<evidence type="ECO:0000313" key="2">
    <source>
        <dbReference type="Proteomes" id="UP000499080"/>
    </source>
</evidence>
<keyword evidence="2" id="KW-1185">Reference proteome</keyword>
<gene>
    <name evidence="1" type="ORF">AVEN_186386_1</name>
</gene>
<dbReference type="AlphaFoldDB" id="A0A4Y2QWU2"/>
<sequence length="98" mass="10925">KDETRQKGKKIPPPPESRVLIGQETQTPVLCPDDPHSPVFYYTKKSVNQACARNFRSPAFQFVGPPSPSISLIQPVLPRRGAYPKITSGCVRVVRRPI</sequence>
<accession>A0A4Y2QWU2</accession>